<dbReference type="Proteomes" id="UP000019678">
    <property type="component" value="Unassembled WGS sequence"/>
</dbReference>
<dbReference type="InterPro" id="IPR036249">
    <property type="entry name" value="Thioredoxin-like_sf"/>
</dbReference>
<feature type="compositionally biased region" description="Low complexity" evidence="6">
    <location>
        <begin position="304"/>
        <end position="349"/>
    </location>
</feature>
<dbReference type="SUPFAM" id="SSF52833">
    <property type="entry name" value="Thioredoxin-like"/>
    <property type="match status" value="1"/>
</dbReference>
<dbReference type="RefSeq" id="WP_044240104.1">
    <property type="nucleotide sequence ID" value="NZ_ASRX01000016.1"/>
</dbReference>
<name>A0A017TB11_9BACT</name>
<keyword evidence="9" id="KW-1185">Reference proteome</keyword>
<evidence type="ECO:0000256" key="6">
    <source>
        <dbReference type="SAM" id="MobiDB-lite"/>
    </source>
</evidence>
<keyword evidence="5" id="KW-0676">Redox-active center</keyword>
<evidence type="ECO:0000313" key="9">
    <source>
        <dbReference type="Proteomes" id="UP000019678"/>
    </source>
</evidence>
<dbReference type="Pfam" id="PF13462">
    <property type="entry name" value="Thioredoxin_4"/>
    <property type="match status" value="1"/>
</dbReference>
<evidence type="ECO:0000313" key="8">
    <source>
        <dbReference type="EMBL" id="EYF06473.1"/>
    </source>
</evidence>
<dbReference type="EMBL" id="ASRX01000016">
    <property type="protein sequence ID" value="EYF06473.1"/>
    <property type="molecule type" value="Genomic_DNA"/>
</dbReference>
<sequence length="349" mass="37749">MYPQRWLPLIGALALFGAGCQPKSEPSENKPAISPEVSLPGVDTSALTPRERREWAGQVSELLAPCADTPVSIAQCVKEQRACKACLPAAQYLLGHVKAGRAKSEREQAFHSRFDANKTKTLVLDGSPFKGPPEAPVTIVEWADFECSACRVMAPVLDQLAERFPGQVKFVYKYYPLMSHPHGEIAARAGIAAQNQDKFWEMHHQMFEHQDRLEQTDLEQYARTIGVDLPRFKKDLTAEETTQRIEKDKKQADELGLTGTPMVFINGREVETQYINNLYEDLEDWVKLDLQLAGIAIPPPPAKAAPKPENGAAPTASVAASAAPATSAAPAAGAASASSKPAAGGAKAP</sequence>
<evidence type="ECO:0000256" key="3">
    <source>
        <dbReference type="ARBA" id="ARBA00023002"/>
    </source>
</evidence>
<feature type="region of interest" description="Disordered" evidence="6">
    <location>
        <begin position="24"/>
        <end position="43"/>
    </location>
</feature>
<keyword evidence="2" id="KW-0732">Signal</keyword>
<evidence type="ECO:0000256" key="2">
    <source>
        <dbReference type="ARBA" id="ARBA00022729"/>
    </source>
</evidence>
<dbReference type="PANTHER" id="PTHR13887">
    <property type="entry name" value="GLUTATHIONE S-TRANSFERASE KAPPA"/>
    <property type="match status" value="1"/>
</dbReference>
<gene>
    <name evidence="8" type="ORF">CAP_2003</name>
</gene>
<dbReference type="AlphaFoldDB" id="A0A017TB11"/>
<evidence type="ECO:0000259" key="7">
    <source>
        <dbReference type="PROSITE" id="PS51352"/>
    </source>
</evidence>
<feature type="region of interest" description="Disordered" evidence="6">
    <location>
        <begin position="301"/>
        <end position="349"/>
    </location>
</feature>
<dbReference type="InterPro" id="IPR013766">
    <property type="entry name" value="Thioredoxin_domain"/>
</dbReference>
<keyword evidence="4" id="KW-1015">Disulfide bond</keyword>
<comment type="similarity">
    <text evidence="1">Belongs to the thioredoxin family. DsbA subfamily.</text>
</comment>
<dbReference type="PROSITE" id="PS51352">
    <property type="entry name" value="THIOREDOXIN_2"/>
    <property type="match status" value="1"/>
</dbReference>
<protein>
    <submittedName>
        <fullName evidence="8">Periplasmic thiol:disulfide interchange protein DsbA</fullName>
    </submittedName>
</protein>
<keyword evidence="3" id="KW-0560">Oxidoreductase</keyword>
<dbReference type="GO" id="GO:0016491">
    <property type="term" value="F:oxidoreductase activity"/>
    <property type="evidence" value="ECO:0007669"/>
    <property type="project" value="UniProtKB-KW"/>
</dbReference>
<organism evidence="8 9">
    <name type="scientific">Chondromyces apiculatus DSM 436</name>
    <dbReference type="NCBI Taxonomy" id="1192034"/>
    <lineage>
        <taxon>Bacteria</taxon>
        <taxon>Pseudomonadati</taxon>
        <taxon>Myxococcota</taxon>
        <taxon>Polyangia</taxon>
        <taxon>Polyangiales</taxon>
        <taxon>Polyangiaceae</taxon>
        <taxon>Chondromyces</taxon>
    </lineage>
</organism>
<evidence type="ECO:0000256" key="1">
    <source>
        <dbReference type="ARBA" id="ARBA00005791"/>
    </source>
</evidence>
<reference evidence="8 9" key="1">
    <citation type="submission" date="2013-05" db="EMBL/GenBank/DDBJ databases">
        <title>Genome assembly of Chondromyces apiculatus DSM 436.</title>
        <authorList>
            <person name="Sharma G."/>
            <person name="Khatri I."/>
            <person name="Kaur C."/>
            <person name="Mayilraj S."/>
            <person name="Subramanian S."/>
        </authorList>
    </citation>
    <scope>NUCLEOTIDE SEQUENCE [LARGE SCALE GENOMIC DNA]</scope>
    <source>
        <strain evidence="8 9">DSM 436</strain>
    </source>
</reference>
<proteinExistence type="inferred from homology"/>
<dbReference type="eggNOG" id="COG1651">
    <property type="taxonomic scope" value="Bacteria"/>
</dbReference>
<dbReference type="STRING" id="1192034.CAP_2003"/>
<dbReference type="Gene3D" id="3.40.30.10">
    <property type="entry name" value="Glutaredoxin"/>
    <property type="match status" value="1"/>
</dbReference>
<evidence type="ECO:0000256" key="5">
    <source>
        <dbReference type="ARBA" id="ARBA00023284"/>
    </source>
</evidence>
<evidence type="ECO:0000256" key="4">
    <source>
        <dbReference type="ARBA" id="ARBA00023157"/>
    </source>
</evidence>
<feature type="domain" description="Thioredoxin" evidence="7">
    <location>
        <begin position="108"/>
        <end position="280"/>
    </location>
</feature>
<accession>A0A017TB11</accession>
<dbReference type="InterPro" id="IPR012336">
    <property type="entry name" value="Thioredoxin-like_fold"/>
</dbReference>
<comment type="caution">
    <text evidence="8">The sequence shown here is derived from an EMBL/GenBank/DDBJ whole genome shotgun (WGS) entry which is preliminary data.</text>
</comment>
<dbReference type="PROSITE" id="PS51257">
    <property type="entry name" value="PROKAR_LIPOPROTEIN"/>
    <property type="match status" value="1"/>
</dbReference>
<dbReference type="PANTHER" id="PTHR13887:SF14">
    <property type="entry name" value="DISULFIDE BOND FORMATION PROTEIN D"/>
    <property type="match status" value="1"/>
</dbReference>
<dbReference type="OrthoDB" id="9784686at2"/>